<evidence type="ECO:0000256" key="2">
    <source>
        <dbReference type="ARBA" id="ARBA00023315"/>
    </source>
</evidence>
<dbReference type="PANTHER" id="PTHR43356">
    <property type="entry name" value="PHOSPHATE ACETYLTRANSFERASE"/>
    <property type="match status" value="1"/>
</dbReference>
<dbReference type="SUPFAM" id="SSF54637">
    <property type="entry name" value="Thioesterase/thiol ester dehydrase-isomerase"/>
    <property type="match status" value="1"/>
</dbReference>
<reference evidence="4 5" key="1">
    <citation type="submission" date="2019-06" db="EMBL/GenBank/DDBJ databases">
        <title>Quisquiliibacterium sp. nov., isolated from a maize field.</title>
        <authorList>
            <person name="Lin S.-Y."/>
            <person name="Tsai C.-F."/>
            <person name="Young C.-C."/>
        </authorList>
    </citation>
    <scope>NUCLEOTIDE SEQUENCE [LARGE SCALE GENOMIC DNA]</scope>
    <source>
        <strain evidence="4 5">CC-CFT501</strain>
    </source>
</reference>
<dbReference type="OrthoDB" id="9774179at2"/>
<accession>A0A5C8NWK1</accession>
<dbReference type="GO" id="GO:0016746">
    <property type="term" value="F:acyltransferase activity"/>
    <property type="evidence" value="ECO:0007669"/>
    <property type="project" value="UniProtKB-KW"/>
</dbReference>
<dbReference type="SUPFAM" id="SSF53659">
    <property type="entry name" value="Isocitrate/Isopropylmalate dehydrogenase-like"/>
    <property type="match status" value="1"/>
</dbReference>
<dbReference type="Proteomes" id="UP000321548">
    <property type="component" value="Unassembled WGS sequence"/>
</dbReference>
<dbReference type="NCBIfam" id="NF008852">
    <property type="entry name" value="PRK11890.1"/>
    <property type="match status" value="1"/>
</dbReference>
<dbReference type="AlphaFoldDB" id="A0A5C8NWK1"/>
<protein>
    <submittedName>
        <fullName evidence="4">Bifunctional enoyl-CoA hydratase/phosphate acetyltransferase</fullName>
    </submittedName>
</protein>
<proteinExistence type="predicted"/>
<evidence type="ECO:0000313" key="5">
    <source>
        <dbReference type="Proteomes" id="UP000321548"/>
    </source>
</evidence>
<dbReference type="InterPro" id="IPR002505">
    <property type="entry name" value="PTA_PTB"/>
</dbReference>
<evidence type="ECO:0000259" key="3">
    <source>
        <dbReference type="Pfam" id="PF01515"/>
    </source>
</evidence>
<name>A0A5C8NWK1_9BURK</name>
<comment type="caution">
    <text evidence="4">The sequence shown here is derived from an EMBL/GenBank/DDBJ whole genome shotgun (WGS) entry which is preliminary data.</text>
</comment>
<evidence type="ECO:0000313" key="4">
    <source>
        <dbReference type="EMBL" id="TXL65442.1"/>
    </source>
</evidence>
<gene>
    <name evidence="4" type="ORF">FHP08_11735</name>
</gene>
<organism evidence="4 5">
    <name type="scientific">Zeimonas arvi</name>
    <dbReference type="NCBI Taxonomy" id="2498847"/>
    <lineage>
        <taxon>Bacteria</taxon>
        <taxon>Pseudomonadati</taxon>
        <taxon>Pseudomonadota</taxon>
        <taxon>Betaproteobacteria</taxon>
        <taxon>Burkholderiales</taxon>
        <taxon>Burkholderiaceae</taxon>
        <taxon>Zeimonas</taxon>
    </lineage>
</organism>
<dbReference type="InterPro" id="IPR050500">
    <property type="entry name" value="Phos_Acetyltrans/Butyryltrans"/>
</dbReference>
<dbReference type="PANTHER" id="PTHR43356:SF2">
    <property type="entry name" value="PHOSPHATE ACETYLTRANSFERASE"/>
    <property type="match status" value="1"/>
</dbReference>
<dbReference type="InterPro" id="IPR029069">
    <property type="entry name" value="HotDog_dom_sf"/>
</dbReference>
<keyword evidence="5" id="KW-1185">Reference proteome</keyword>
<keyword evidence="2" id="KW-0012">Acyltransferase</keyword>
<dbReference type="RefSeq" id="WP_147704637.1">
    <property type="nucleotide sequence ID" value="NZ_VDUY01000004.1"/>
</dbReference>
<feature type="domain" description="Phosphate acetyl/butaryl transferase" evidence="3">
    <location>
        <begin position="243"/>
        <end position="456"/>
    </location>
</feature>
<dbReference type="NCBIfam" id="NF006045">
    <property type="entry name" value="PRK08190.1"/>
    <property type="match status" value="1"/>
</dbReference>
<sequence>MKLSNRLFDEIAIGDRASIRRVCTEADLYVFANVSGNLNPANLPDLEARFDTDGDPGTGAVAPSMWLASLIGNVIGTRLPGPGALYRAQTLVFRDRARVGDELQVTVTVADKREPRLLLLDTRIERLGGTTGGQSIAEGQAEVFAPQRRIEIADAALPEVLVRRHEQFDRLLAACAGLPPLPTAVVCPDDPASLEGALQARDAGLIAPVLVGAEAGIRETAADLERDLSGVPIVNVTSDEEAARRAIALAREGRVRAVMKGHLHTDTLLAAIVRRDDGLRTGRRISHVYAMDLPGIADLLFISDAAINIAPDLQAKVDIVQNAIDLARACGLPEPRVGILSAVETVTPTIPSTIDAAVLSKMAERGQITGGLVDGPLAMDNAVDLQAARTKGIASLVAGRAQVLIVPNLESGNMLAKELTFLAHAEAAGLVLGAQVPVMLTSRADDARSRLVSCALAQLHDWWRAHGSSRVAGAGRAD</sequence>
<dbReference type="Gene3D" id="3.40.718.10">
    <property type="entry name" value="Isopropylmalate Dehydrogenase"/>
    <property type="match status" value="1"/>
</dbReference>
<dbReference type="EMBL" id="VDUY01000004">
    <property type="protein sequence ID" value="TXL65442.1"/>
    <property type="molecule type" value="Genomic_DNA"/>
</dbReference>
<dbReference type="CDD" id="cd03449">
    <property type="entry name" value="R_hydratase"/>
    <property type="match status" value="1"/>
</dbReference>
<dbReference type="Gene3D" id="3.10.129.10">
    <property type="entry name" value="Hotdog Thioesterase"/>
    <property type="match status" value="1"/>
</dbReference>
<evidence type="ECO:0000256" key="1">
    <source>
        <dbReference type="ARBA" id="ARBA00022679"/>
    </source>
</evidence>
<keyword evidence="1 4" id="KW-0808">Transferase</keyword>
<dbReference type="Pfam" id="PF01515">
    <property type="entry name" value="PTA_PTB"/>
    <property type="match status" value="1"/>
</dbReference>